<evidence type="ECO:0000256" key="1">
    <source>
        <dbReference type="SAM" id="SignalP"/>
    </source>
</evidence>
<proteinExistence type="predicted"/>
<dbReference type="Proteomes" id="UP000238479">
    <property type="component" value="Chromosome 5"/>
</dbReference>
<keyword evidence="1" id="KW-0732">Signal</keyword>
<sequence length="59" mass="6778">MVICSFLPFLLLLLLMSSLSNQMIRDSFFVFTGCISSIQCEFHSFFSFFNCCSVIFSLD</sequence>
<accession>A0A2P6QNA6</accession>
<dbReference type="EMBL" id="PDCK01000043">
    <property type="protein sequence ID" value="PRQ35648.1"/>
    <property type="molecule type" value="Genomic_DNA"/>
</dbReference>
<dbReference type="Gramene" id="PRQ35648">
    <property type="protein sequence ID" value="PRQ35648"/>
    <property type="gene ID" value="RchiOBHm_Chr5g0082261"/>
</dbReference>
<organism evidence="2 3">
    <name type="scientific">Rosa chinensis</name>
    <name type="common">China rose</name>
    <dbReference type="NCBI Taxonomy" id="74649"/>
    <lineage>
        <taxon>Eukaryota</taxon>
        <taxon>Viridiplantae</taxon>
        <taxon>Streptophyta</taxon>
        <taxon>Embryophyta</taxon>
        <taxon>Tracheophyta</taxon>
        <taxon>Spermatophyta</taxon>
        <taxon>Magnoliopsida</taxon>
        <taxon>eudicotyledons</taxon>
        <taxon>Gunneridae</taxon>
        <taxon>Pentapetalae</taxon>
        <taxon>rosids</taxon>
        <taxon>fabids</taxon>
        <taxon>Rosales</taxon>
        <taxon>Rosaceae</taxon>
        <taxon>Rosoideae</taxon>
        <taxon>Rosoideae incertae sedis</taxon>
        <taxon>Rosa</taxon>
    </lineage>
</organism>
<feature type="signal peptide" evidence="1">
    <location>
        <begin position="1"/>
        <end position="20"/>
    </location>
</feature>
<reference evidence="2 3" key="1">
    <citation type="journal article" date="2018" name="Nat. Genet.">
        <title>The Rosa genome provides new insights in the design of modern roses.</title>
        <authorList>
            <person name="Bendahmane M."/>
        </authorList>
    </citation>
    <scope>NUCLEOTIDE SEQUENCE [LARGE SCALE GENOMIC DNA]</scope>
    <source>
        <strain evidence="3">cv. Old Blush</strain>
    </source>
</reference>
<name>A0A2P6QNA6_ROSCH</name>
<dbReference type="AlphaFoldDB" id="A0A2P6QNA6"/>
<gene>
    <name evidence="2" type="ORF">RchiOBHm_Chr5g0082261</name>
</gene>
<feature type="chain" id="PRO_5015156197" evidence="1">
    <location>
        <begin position="21"/>
        <end position="59"/>
    </location>
</feature>
<evidence type="ECO:0000313" key="3">
    <source>
        <dbReference type="Proteomes" id="UP000238479"/>
    </source>
</evidence>
<comment type="caution">
    <text evidence="2">The sequence shown here is derived from an EMBL/GenBank/DDBJ whole genome shotgun (WGS) entry which is preliminary data.</text>
</comment>
<evidence type="ECO:0000313" key="2">
    <source>
        <dbReference type="EMBL" id="PRQ35648.1"/>
    </source>
</evidence>
<keyword evidence="3" id="KW-1185">Reference proteome</keyword>
<protein>
    <submittedName>
        <fullName evidence="2">Uncharacterized protein</fullName>
    </submittedName>
</protein>